<dbReference type="Pfam" id="PF01648">
    <property type="entry name" value="ACPS"/>
    <property type="match status" value="1"/>
</dbReference>
<comment type="function">
    <text evidence="1">Involved in the biosynthesis of the siderophore enterobactin (enterochelin), which is a macrocyclic trimeric lactone of N-(2,3-dihydroxybenzoyl)-serine. The serine trilactone serves as a scaffolding for the three catechol functionalities that provide hexadentate coordination for the tightly ligated iron(2+) atoms. Plays an essential role in the assembly of the enterobactin by catalyzing the transfer of the 4'-phosphopantetheine (Ppant) moiety from coenzyme A to the apo-domains of both EntB (ArCP domain) and EntF (PCP domain) to yield their holo-forms which make them competent for the activation of 2,3-dihydroxybenzoate (DHB) and L-serine, respectively.</text>
</comment>
<sequence length="209" mass="22280">MSADGAALRDLALRLLPQGYGCAVQPLSAAATPLLPEESAAVARAVPKRQREFAVGRMVLRAAIREAGHALPADRPIAARPDRLPDLPRQIRASLSHGGDHCIAIAAPPGGASVGIDLEPISRALPEGLAEMVAPFRLTAVPDDPLLVFSIKEALFKAQYPLTGRMLDFSDVPVAIRDHRFRACLGNRLIGGLWGRAMGYYLSVSLCYG</sequence>
<dbReference type="InterPro" id="IPR008278">
    <property type="entry name" value="4-PPantetheinyl_Trfase_dom"/>
</dbReference>
<evidence type="ECO:0000256" key="2">
    <source>
        <dbReference type="ARBA" id="ARBA00004993"/>
    </source>
</evidence>
<feature type="binding site" evidence="12">
    <location>
        <position position="57"/>
    </location>
    <ligand>
        <name>CoA</name>
        <dbReference type="ChEBI" id="CHEBI:57287"/>
    </ligand>
</feature>
<comment type="subunit">
    <text evidence="4">EntB, EntD, EntE, and EntF form a multienzyme complex called enterobactin synthase.</text>
</comment>
<accession>A0A1I0TYZ7</accession>
<feature type="binding site" evidence="13">
    <location>
        <position position="117"/>
    </location>
    <ligand>
        <name>Mg(2+)</name>
        <dbReference type="ChEBI" id="CHEBI:18420"/>
    </ligand>
</feature>
<feature type="binding site" evidence="12">
    <location>
        <position position="153"/>
    </location>
    <ligand>
        <name>CoA</name>
        <dbReference type="ChEBI" id="CHEBI:57287"/>
    </ligand>
</feature>
<dbReference type="GO" id="GO:0000287">
    <property type="term" value="F:magnesium ion binding"/>
    <property type="evidence" value="ECO:0007669"/>
    <property type="project" value="InterPro"/>
</dbReference>
<dbReference type="RefSeq" id="WP_052081491.1">
    <property type="nucleotide sequence ID" value="NZ_FOJO01000016.1"/>
</dbReference>
<evidence type="ECO:0000313" key="16">
    <source>
        <dbReference type="EMBL" id="SFA56873.1"/>
    </source>
</evidence>
<feature type="domain" description="4'-phosphopantetheinyl transferase" evidence="14">
    <location>
        <begin position="113"/>
        <end position="179"/>
    </location>
</feature>
<comment type="catalytic activity">
    <reaction evidence="10">
        <text>apo-[aryl-carrier protein] + CoA = holo-[aryl-carrier protein] + adenosine 3',5'-bisphosphate + H(+)</text>
        <dbReference type="Rhea" id="RHEA:48404"/>
        <dbReference type="Rhea" id="RHEA-COMP:15903"/>
        <dbReference type="Rhea" id="RHEA-COMP:17557"/>
        <dbReference type="ChEBI" id="CHEBI:15378"/>
        <dbReference type="ChEBI" id="CHEBI:29999"/>
        <dbReference type="ChEBI" id="CHEBI:57287"/>
        <dbReference type="ChEBI" id="CHEBI:58343"/>
        <dbReference type="ChEBI" id="CHEBI:64479"/>
    </reaction>
</comment>
<reference evidence="16 17" key="1">
    <citation type="submission" date="2016-10" db="EMBL/GenBank/DDBJ databases">
        <authorList>
            <person name="de Groot N.N."/>
        </authorList>
    </citation>
    <scope>NUCLEOTIDE SEQUENCE [LARGE SCALE GENOMIC DNA]</scope>
    <source>
        <strain evidence="16 17">CGMCC 1.6117</strain>
    </source>
</reference>
<dbReference type="OrthoDB" id="8210607at2"/>
<evidence type="ECO:0000256" key="7">
    <source>
        <dbReference type="ARBA" id="ARBA00023191"/>
    </source>
</evidence>
<evidence type="ECO:0000256" key="5">
    <source>
        <dbReference type="ARBA" id="ARBA00019087"/>
    </source>
</evidence>
<evidence type="ECO:0000259" key="15">
    <source>
        <dbReference type="Pfam" id="PF17837"/>
    </source>
</evidence>
<evidence type="ECO:0000256" key="3">
    <source>
        <dbReference type="ARBA" id="ARBA00008342"/>
    </source>
</evidence>
<evidence type="ECO:0000256" key="12">
    <source>
        <dbReference type="PIRSR" id="PIRSR603542-1"/>
    </source>
</evidence>
<dbReference type="AlphaFoldDB" id="A0A1I0TYZ7"/>
<proteinExistence type="inferred from homology"/>
<dbReference type="SUPFAM" id="SSF56214">
    <property type="entry name" value="4'-phosphopantetheinyl transferase"/>
    <property type="match status" value="1"/>
</dbReference>
<dbReference type="InterPro" id="IPR003542">
    <property type="entry name" value="Enbac_synth_compD-like"/>
</dbReference>
<evidence type="ECO:0000256" key="11">
    <source>
        <dbReference type="ARBA" id="ARBA00049191"/>
    </source>
</evidence>
<comment type="pathway">
    <text evidence="2">Siderophore biosynthesis; enterobactin biosynthesis.</text>
</comment>
<dbReference type="GO" id="GO:0009239">
    <property type="term" value="P:enterobactin biosynthetic process"/>
    <property type="evidence" value="ECO:0007669"/>
    <property type="project" value="UniProtKB-KW"/>
</dbReference>
<comment type="catalytic activity">
    <reaction evidence="11">
        <text>apo-[peptidyl-carrier protein] + CoA = holo-[peptidyl-carrier protein] + adenosine 3',5'-bisphosphate + H(+)</text>
        <dbReference type="Rhea" id="RHEA:46228"/>
        <dbReference type="Rhea" id="RHEA-COMP:11479"/>
        <dbReference type="Rhea" id="RHEA-COMP:11480"/>
        <dbReference type="ChEBI" id="CHEBI:15378"/>
        <dbReference type="ChEBI" id="CHEBI:29999"/>
        <dbReference type="ChEBI" id="CHEBI:57287"/>
        <dbReference type="ChEBI" id="CHEBI:58343"/>
        <dbReference type="ChEBI" id="CHEBI:64479"/>
    </reaction>
</comment>
<dbReference type="PANTHER" id="PTHR38096:SF1">
    <property type="entry name" value="ENTEROBACTIN SYNTHASE COMPONENT D"/>
    <property type="match status" value="1"/>
</dbReference>
<evidence type="ECO:0000256" key="4">
    <source>
        <dbReference type="ARBA" id="ARBA00011503"/>
    </source>
</evidence>
<evidence type="ECO:0000256" key="10">
    <source>
        <dbReference type="ARBA" id="ARBA00049176"/>
    </source>
</evidence>
<dbReference type="GO" id="GO:0008897">
    <property type="term" value="F:holo-[acyl-carrier-protein] synthase activity"/>
    <property type="evidence" value="ECO:0007669"/>
    <property type="project" value="InterPro"/>
</dbReference>
<evidence type="ECO:0000256" key="8">
    <source>
        <dbReference type="ARBA" id="ARBA00029894"/>
    </source>
</evidence>
<feature type="binding site" evidence="12">
    <location>
        <position position="49"/>
    </location>
    <ligand>
        <name>CoA</name>
        <dbReference type="ChEBI" id="CHEBI:57287"/>
    </ligand>
</feature>
<dbReference type="PRINTS" id="PR01399">
    <property type="entry name" value="ENTSNTHTASED"/>
</dbReference>
<gene>
    <name evidence="16" type="ORF">SAMN04487972_11619</name>
</gene>
<dbReference type="Pfam" id="PF17837">
    <property type="entry name" value="4PPT_N"/>
    <property type="match status" value="1"/>
</dbReference>
<feature type="binding site" evidence="12">
    <location>
        <position position="167"/>
    </location>
    <ligand>
        <name>CoA</name>
        <dbReference type="ChEBI" id="CHEBI:57287"/>
    </ligand>
</feature>
<dbReference type="Proteomes" id="UP000182312">
    <property type="component" value="Unassembled WGS sequence"/>
</dbReference>
<keyword evidence="7" id="KW-0259">Enterobactin biosynthesis</keyword>
<evidence type="ECO:0000256" key="6">
    <source>
        <dbReference type="ARBA" id="ARBA00022679"/>
    </source>
</evidence>
<keyword evidence="13" id="KW-0479">Metal-binding</keyword>
<evidence type="ECO:0000256" key="13">
    <source>
        <dbReference type="PIRSR" id="PIRSR603542-2"/>
    </source>
</evidence>
<organism evidence="16 17">
    <name type="scientific">Paracoccus halophilus</name>
    <dbReference type="NCBI Taxonomy" id="376733"/>
    <lineage>
        <taxon>Bacteria</taxon>
        <taxon>Pseudomonadati</taxon>
        <taxon>Pseudomonadota</taxon>
        <taxon>Alphaproteobacteria</taxon>
        <taxon>Rhodobacterales</taxon>
        <taxon>Paracoccaceae</taxon>
        <taxon>Paracoccus</taxon>
    </lineage>
</organism>
<dbReference type="PANTHER" id="PTHR38096">
    <property type="entry name" value="ENTEROBACTIN SYNTHASE COMPONENT D"/>
    <property type="match status" value="1"/>
</dbReference>
<feature type="binding site" evidence="12">
    <location>
        <position position="157"/>
    </location>
    <ligand>
        <name>CoA</name>
        <dbReference type="ChEBI" id="CHEBI:57287"/>
    </ligand>
</feature>
<name>A0A1I0TYZ7_9RHOB</name>
<protein>
    <recommendedName>
        <fullName evidence="5">Enterobactin synthase component D</fullName>
    </recommendedName>
    <alternativeName>
        <fullName evidence="8">4'-phosphopantetheinyl transferase EntD</fullName>
    </alternativeName>
    <alternativeName>
        <fullName evidence="9">Enterochelin synthase D</fullName>
    </alternativeName>
</protein>
<evidence type="ECO:0000256" key="1">
    <source>
        <dbReference type="ARBA" id="ARBA00003937"/>
    </source>
</evidence>
<dbReference type="GO" id="GO:0009366">
    <property type="term" value="C:enterobactin synthetase complex"/>
    <property type="evidence" value="ECO:0007669"/>
    <property type="project" value="InterPro"/>
</dbReference>
<comment type="cofactor">
    <cofactor evidence="13">
        <name>Mg(2+)</name>
        <dbReference type="ChEBI" id="CHEBI:18420"/>
    </cofactor>
</comment>
<dbReference type="GO" id="GO:0005886">
    <property type="term" value="C:plasma membrane"/>
    <property type="evidence" value="ECO:0007669"/>
    <property type="project" value="TreeGrafter"/>
</dbReference>
<evidence type="ECO:0000256" key="9">
    <source>
        <dbReference type="ARBA" id="ARBA00031996"/>
    </source>
</evidence>
<feature type="binding site" evidence="12">
    <location>
        <position position="117"/>
    </location>
    <ligand>
        <name>CoA</name>
        <dbReference type="ChEBI" id="CHEBI:57287"/>
    </ligand>
</feature>
<comment type="similarity">
    <text evidence="3">Belongs to the P-Pant transferase superfamily. EntD family.</text>
</comment>
<keyword evidence="6" id="KW-0808">Transferase</keyword>
<evidence type="ECO:0000259" key="14">
    <source>
        <dbReference type="Pfam" id="PF01648"/>
    </source>
</evidence>
<feature type="binding site" evidence="13">
    <location>
        <position position="119"/>
    </location>
    <ligand>
        <name>Mg(2+)</name>
        <dbReference type="ChEBI" id="CHEBI:18420"/>
    </ligand>
</feature>
<keyword evidence="13" id="KW-0460">Magnesium</keyword>
<feature type="domain" description="4'-phosphopantetheinyl transferase N-terminal" evidence="15">
    <location>
        <begin position="37"/>
        <end position="107"/>
    </location>
</feature>
<dbReference type="EMBL" id="FOJO01000016">
    <property type="protein sequence ID" value="SFA56873.1"/>
    <property type="molecule type" value="Genomic_DNA"/>
</dbReference>
<dbReference type="Gene3D" id="3.90.470.20">
    <property type="entry name" value="4'-phosphopantetheinyl transferase domain"/>
    <property type="match status" value="1"/>
</dbReference>
<dbReference type="InterPro" id="IPR041354">
    <property type="entry name" value="4PPT_N"/>
</dbReference>
<dbReference type="InterPro" id="IPR037143">
    <property type="entry name" value="4-PPantetheinyl_Trfase_dom_sf"/>
</dbReference>
<evidence type="ECO:0000313" key="17">
    <source>
        <dbReference type="Proteomes" id="UP000182312"/>
    </source>
</evidence>
<feature type="binding site" evidence="12">
    <location>
        <begin position="96"/>
        <end position="97"/>
    </location>
    <ligand>
        <name>CoA</name>
        <dbReference type="ChEBI" id="CHEBI:57287"/>
    </ligand>
</feature>